<accession>A0A5C4J987</accession>
<evidence type="ECO:0000313" key="3">
    <source>
        <dbReference type="Proteomes" id="UP000309174"/>
    </source>
</evidence>
<name>A0A5C4J987_9ACTN</name>
<comment type="caution">
    <text evidence="2">The sequence shown here is derived from an EMBL/GenBank/DDBJ whole genome shotgun (WGS) entry which is preliminary data.</text>
</comment>
<protein>
    <recommendedName>
        <fullName evidence="1">UspA domain-containing protein</fullName>
    </recommendedName>
</protein>
<gene>
    <name evidence="2" type="ORF">ETD83_25200</name>
</gene>
<dbReference type="InterPro" id="IPR006016">
    <property type="entry name" value="UspA"/>
</dbReference>
<feature type="domain" description="UspA" evidence="1">
    <location>
        <begin position="16"/>
        <end position="77"/>
    </location>
</feature>
<dbReference type="CDD" id="cd00293">
    <property type="entry name" value="USP-like"/>
    <property type="match status" value="1"/>
</dbReference>
<dbReference type="AlphaFoldDB" id="A0A5C4J987"/>
<sequence>MRAQHDTRPWDEPGLLVGYDDSDHARFALGWALAEARLRHSAVTVCDVWSPPWDAGIDELTADLFRTQASRILDDAVAMAHAGSVVSRCTRCPCAGSR</sequence>
<dbReference type="RefSeq" id="WP_138647687.1">
    <property type="nucleotide sequence ID" value="NZ_VCKW01000143.1"/>
</dbReference>
<dbReference type="Proteomes" id="UP000309174">
    <property type="component" value="Unassembled WGS sequence"/>
</dbReference>
<dbReference type="OrthoDB" id="3472822at2"/>
<evidence type="ECO:0000313" key="2">
    <source>
        <dbReference type="EMBL" id="TMQ93575.1"/>
    </source>
</evidence>
<dbReference type="Gene3D" id="3.40.50.620">
    <property type="entry name" value="HUPs"/>
    <property type="match status" value="1"/>
</dbReference>
<dbReference type="SUPFAM" id="SSF52402">
    <property type="entry name" value="Adenine nucleotide alpha hydrolases-like"/>
    <property type="match status" value="1"/>
</dbReference>
<dbReference type="InterPro" id="IPR014729">
    <property type="entry name" value="Rossmann-like_a/b/a_fold"/>
</dbReference>
<dbReference type="EMBL" id="VCKW01000143">
    <property type="protein sequence ID" value="TMQ93575.1"/>
    <property type="molecule type" value="Genomic_DNA"/>
</dbReference>
<evidence type="ECO:0000259" key="1">
    <source>
        <dbReference type="Pfam" id="PF00582"/>
    </source>
</evidence>
<organism evidence="2 3">
    <name type="scientific">Actinomadura soli</name>
    <dbReference type="NCBI Taxonomy" id="2508997"/>
    <lineage>
        <taxon>Bacteria</taxon>
        <taxon>Bacillati</taxon>
        <taxon>Actinomycetota</taxon>
        <taxon>Actinomycetes</taxon>
        <taxon>Streptosporangiales</taxon>
        <taxon>Thermomonosporaceae</taxon>
        <taxon>Actinomadura</taxon>
    </lineage>
</organism>
<keyword evidence="3" id="KW-1185">Reference proteome</keyword>
<dbReference type="Pfam" id="PF00582">
    <property type="entry name" value="Usp"/>
    <property type="match status" value="1"/>
</dbReference>
<reference evidence="2 3" key="1">
    <citation type="submission" date="2019-05" db="EMBL/GenBank/DDBJ databases">
        <title>Draft genome sequence of Actinomadura sp. 14C53.</title>
        <authorList>
            <person name="Saricaoglu S."/>
            <person name="Isik K."/>
        </authorList>
    </citation>
    <scope>NUCLEOTIDE SEQUENCE [LARGE SCALE GENOMIC DNA]</scope>
    <source>
        <strain evidence="2 3">14C53</strain>
    </source>
</reference>
<proteinExistence type="predicted"/>